<proteinExistence type="predicted"/>
<organism evidence="2 3">
    <name type="scientific">Ancylobacter dichloromethanicus</name>
    <dbReference type="NCBI Taxonomy" id="518825"/>
    <lineage>
        <taxon>Bacteria</taxon>
        <taxon>Pseudomonadati</taxon>
        <taxon>Pseudomonadota</taxon>
        <taxon>Alphaproteobacteria</taxon>
        <taxon>Hyphomicrobiales</taxon>
        <taxon>Xanthobacteraceae</taxon>
        <taxon>Ancylobacter</taxon>
    </lineage>
</organism>
<comment type="caution">
    <text evidence="2">The sequence shown here is derived from an EMBL/GenBank/DDBJ whole genome shotgun (WGS) entry which is preliminary data.</text>
</comment>
<dbReference type="EMBL" id="BSFJ01000005">
    <property type="protein sequence ID" value="GLK70948.1"/>
    <property type="molecule type" value="Genomic_DNA"/>
</dbReference>
<reference evidence="2" key="1">
    <citation type="journal article" date="2014" name="Int. J. Syst. Evol. Microbiol.">
        <title>Complete genome sequence of Corynebacterium casei LMG S-19264T (=DSM 44701T), isolated from a smear-ripened cheese.</title>
        <authorList>
            <consortium name="US DOE Joint Genome Institute (JGI-PGF)"/>
            <person name="Walter F."/>
            <person name="Albersmeier A."/>
            <person name="Kalinowski J."/>
            <person name="Ruckert C."/>
        </authorList>
    </citation>
    <scope>NUCLEOTIDE SEQUENCE</scope>
    <source>
        <strain evidence="2">VKM B-2484</strain>
    </source>
</reference>
<name>A0A9W6MYB3_9HYPH</name>
<dbReference type="RefSeq" id="WP_246544489.1">
    <property type="nucleotide sequence ID" value="NZ_BSFJ01000005.1"/>
</dbReference>
<accession>A0A9W6MYB3</accession>
<evidence type="ECO:0008006" key="4">
    <source>
        <dbReference type="Google" id="ProtNLM"/>
    </source>
</evidence>
<dbReference type="Pfam" id="PF08238">
    <property type="entry name" value="Sel1"/>
    <property type="match status" value="5"/>
</dbReference>
<keyword evidence="3" id="KW-1185">Reference proteome</keyword>
<protein>
    <recommendedName>
        <fullName evidence="4">Sel1 repeat family protein</fullName>
    </recommendedName>
</protein>
<evidence type="ECO:0000256" key="1">
    <source>
        <dbReference type="SAM" id="MobiDB-lite"/>
    </source>
</evidence>
<gene>
    <name evidence="2" type="ORF">GCM10017643_10630</name>
</gene>
<dbReference type="AlphaFoldDB" id="A0A9W6MYB3"/>
<dbReference type="PANTHER" id="PTHR11102:SF160">
    <property type="entry name" value="ERAD-ASSOCIATED E3 UBIQUITIN-PROTEIN LIGASE COMPONENT HRD3"/>
    <property type="match status" value="1"/>
</dbReference>
<dbReference type="SUPFAM" id="SSF81901">
    <property type="entry name" value="HCP-like"/>
    <property type="match status" value="2"/>
</dbReference>
<reference evidence="2" key="2">
    <citation type="submission" date="2023-01" db="EMBL/GenBank/DDBJ databases">
        <authorList>
            <person name="Sun Q."/>
            <person name="Evtushenko L."/>
        </authorList>
    </citation>
    <scope>NUCLEOTIDE SEQUENCE</scope>
    <source>
        <strain evidence="2">VKM B-2484</strain>
    </source>
</reference>
<dbReference type="InterPro" id="IPR050767">
    <property type="entry name" value="Sel1_AlgK"/>
</dbReference>
<dbReference type="SMART" id="SM00671">
    <property type="entry name" value="SEL1"/>
    <property type="match status" value="4"/>
</dbReference>
<dbReference type="Gene3D" id="1.25.40.10">
    <property type="entry name" value="Tetratricopeptide repeat domain"/>
    <property type="match status" value="1"/>
</dbReference>
<dbReference type="Proteomes" id="UP001143370">
    <property type="component" value="Unassembled WGS sequence"/>
</dbReference>
<dbReference type="InterPro" id="IPR006597">
    <property type="entry name" value="Sel1-like"/>
</dbReference>
<dbReference type="PANTHER" id="PTHR11102">
    <property type="entry name" value="SEL-1-LIKE PROTEIN"/>
    <property type="match status" value="1"/>
</dbReference>
<evidence type="ECO:0000313" key="2">
    <source>
        <dbReference type="EMBL" id="GLK70948.1"/>
    </source>
</evidence>
<feature type="region of interest" description="Disordered" evidence="1">
    <location>
        <begin position="284"/>
        <end position="305"/>
    </location>
</feature>
<evidence type="ECO:0000313" key="3">
    <source>
        <dbReference type="Proteomes" id="UP001143370"/>
    </source>
</evidence>
<sequence length="353" mass="37661">MNGPCAPIRPRGHAQNGGNGMRDGWISFTELTQIGPELLHARISENPRQAARWVEAAALNGIVNAQIAWGQMLVDGHGVARDPEAALRWFHVAAAAGSAEGLNMVGRCHELGWGVAADSARAAPYYRQAAEAGHGWAQFNLATLLLDGRGTVADRAQALRWYARAARGGNAKAMTMVGRYLELGWDRPARPAAALRWYRRGAEGGDYRGQFDYARLLLERTGRLDVARIWFARSIEAGVPAFCRHVGAALRGAPHPQLHRLALRALERAAESGAPQDLRALGAGLAQGLGGHPDPQGAARAFRHARDAESAGRAALAAPATGRPSRGARAWLRAALRALAAAARQPRGIIGKS</sequence>
<dbReference type="InterPro" id="IPR011990">
    <property type="entry name" value="TPR-like_helical_dom_sf"/>
</dbReference>